<name>A0AAV4CFZ7_9GAST</name>
<feature type="compositionally biased region" description="Polar residues" evidence="1">
    <location>
        <begin position="11"/>
        <end position="20"/>
    </location>
</feature>
<feature type="region of interest" description="Disordered" evidence="1">
    <location>
        <begin position="1"/>
        <end position="27"/>
    </location>
</feature>
<evidence type="ECO:0000313" key="3">
    <source>
        <dbReference type="Proteomes" id="UP000735302"/>
    </source>
</evidence>
<sequence>MLISKVMAAPINQSPASPAPQSLKDAGVSLSQSMDSVNTAVEEEPAIAAIFGRRLKSLDPLRIYSLLFGFCNGFGGGARNRNRRVAADLKTDSLSAVPPRYRR</sequence>
<organism evidence="2 3">
    <name type="scientific">Plakobranchus ocellatus</name>
    <dbReference type="NCBI Taxonomy" id="259542"/>
    <lineage>
        <taxon>Eukaryota</taxon>
        <taxon>Metazoa</taxon>
        <taxon>Spiralia</taxon>
        <taxon>Lophotrochozoa</taxon>
        <taxon>Mollusca</taxon>
        <taxon>Gastropoda</taxon>
        <taxon>Heterobranchia</taxon>
        <taxon>Euthyneura</taxon>
        <taxon>Panpulmonata</taxon>
        <taxon>Sacoglossa</taxon>
        <taxon>Placobranchoidea</taxon>
        <taxon>Plakobranchidae</taxon>
        <taxon>Plakobranchus</taxon>
    </lineage>
</organism>
<comment type="caution">
    <text evidence="2">The sequence shown here is derived from an EMBL/GenBank/DDBJ whole genome shotgun (WGS) entry which is preliminary data.</text>
</comment>
<gene>
    <name evidence="2" type="ORF">PoB_005814400</name>
</gene>
<reference evidence="2 3" key="1">
    <citation type="journal article" date="2021" name="Elife">
        <title>Chloroplast acquisition without the gene transfer in kleptoplastic sea slugs, Plakobranchus ocellatus.</title>
        <authorList>
            <person name="Maeda T."/>
            <person name="Takahashi S."/>
            <person name="Yoshida T."/>
            <person name="Shimamura S."/>
            <person name="Takaki Y."/>
            <person name="Nagai Y."/>
            <person name="Toyoda A."/>
            <person name="Suzuki Y."/>
            <person name="Arimoto A."/>
            <person name="Ishii H."/>
            <person name="Satoh N."/>
            <person name="Nishiyama T."/>
            <person name="Hasebe M."/>
            <person name="Maruyama T."/>
            <person name="Minagawa J."/>
            <person name="Obokata J."/>
            <person name="Shigenobu S."/>
        </authorList>
    </citation>
    <scope>NUCLEOTIDE SEQUENCE [LARGE SCALE GENOMIC DNA]</scope>
</reference>
<accession>A0AAV4CFZ7</accession>
<proteinExistence type="predicted"/>
<evidence type="ECO:0000313" key="2">
    <source>
        <dbReference type="EMBL" id="GFO31639.1"/>
    </source>
</evidence>
<evidence type="ECO:0000256" key="1">
    <source>
        <dbReference type="SAM" id="MobiDB-lite"/>
    </source>
</evidence>
<dbReference type="Proteomes" id="UP000735302">
    <property type="component" value="Unassembled WGS sequence"/>
</dbReference>
<dbReference type="AlphaFoldDB" id="A0AAV4CFZ7"/>
<keyword evidence="3" id="KW-1185">Reference proteome</keyword>
<protein>
    <submittedName>
        <fullName evidence="2">Uncharacterized protein</fullName>
    </submittedName>
</protein>
<dbReference type="EMBL" id="BLXT01006411">
    <property type="protein sequence ID" value="GFO31639.1"/>
    <property type="molecule type" value="Genomic_DNA"/>
</dbReference>